<accession>A0AAV7EQH6</accession>
<name>A0AAV7EQH6_ARIFI</name>
<dbReference type="Proteomes" id="UP000825729">
    <property type="component" value="Unassembled WGS sequence"/>
</dbReference>
<keyword evidence="2" id="KW-1185">Reference proteome</keyword>
<evidence type="ECO:0000313" key="1">
    <source>
        <dbReference type="EMBL" id="KAG9450973.1"/>
    </source>
</evidence>
<reference evidence="1 2" key="1">
    <citation type="submission" date="2021-07" db="EMBL/GenBank/DDBJ databases">
        <title>The Aristolochia fimbriata genome: insights into angiosperm evolution, floral development and chemical biosynthesis.</title>
        <authorList>
            <person name="Jiao Y."/>
        </authorList>
    </citation>
    <scope>NUCLEOTIDE SEQUENCE [LARGE SCALE GENOMIC DNA]</scope>
    <source>
        <strain evidence="1">IBCAS-2021</strain>
        <tissue evidence="1">Leaf</tissue>
    </source>
</reference>
<gene>
    <name evidence="1" type="ORF">H6P81_010938</name>
</gene>
<proteinExistence type="predicted"/>
<comment type="caution">
    <text evidence="1">The sequence shown here is derived from an EMBL/GenBank/DDBJ whole genome shotgun (WGS) entry which is preliminary data.</text>
</comment>
<protein>
    <submittedName>
        <fullName evidence="1">Uncharacterized protein</fullName>
    </submittedName>
</protein>
<dbReference type="EMBL" id="JAINDJ010000004">
    <property type="protein sequence ID" value="KAG9450973.1"/>
    <property type="molecule type" value="Genomic_DNA"/>
</dbReference>
<evidence type="ECO:0000313" key="2">
    <source>
        <dbReference type="Proteomes" id="UP000825729"/>
    </source>
</evidence>
<organism evidence="1 2">
    <name type="scientific">Aristolochia fimbriata</name>
    <name type="common">White veined hardy Dutchman's pipe vine</name>
    <dbReference type="NCBI Taxonomy" id="158543"/>
    <lineage>
        <taxon>Eukaryota</taxon>
        <taxon>Viridiplantae</taxon>
        <taxon>Streptophyta</taxon>
        <taxon>Embryophyta</taxon>
        <taxon>Tracheophyta</taxon>
        <taxon>Spermatophyta</taxon>
        <taxon>Magnoliopsida</taxon>
        <taxon>Magnoliidae</taxon>
        <taxon>Piperales</taxon>
        <taxon>Aristolochiaceae</taxon>
        <taxon>Aristolochia</taxon>
    </lineage>
</organism>
<dbReference type="AlphaFoldDB" id="A0AAV7EQH6"/>
<sequence length="160" mass="17619">MASLVEDRIYSRGRRRSEVNLSPADQSSLLLDPFSSGTTKEVQCNGRRACLGLLQGFGTLRLMLHGACCEAHAVLEDDLSGIRSGNPQMGSDLNVAYSTVALPLSAIRQIKSKIGGDIEKTNPLNYVLKTKETSYKKKKKFNVILSHRHSTQIVAEDKRT</sequence>